<dbReference type="GO" id="GO:0005524">
    <property type="term" value="F:ATP binding"/>
    <property type="evidence" value="ECO:0007669"/>
    <property type="project" value="UniProtKB-UniRule"/>
</dbReference>
<sequence length="548" mass="61701">MSGKVIIEFDALTENTDEQIVLSDTVVAEAKLFERQYTMTPRMLGAGGFAKVVLALNVKSGRQVACKMVRIPRKPPLPSSNEWDALPDQETLEQEAAAYVAYHRKKCQDLRREFEILKGIDHPNIIRLEKAIYADSRVYIFQELLSGGDLLSYLERKGGLDEPETAVMIYQVLKAVDYLHRLSIVHRDIKPENIMLTSWRKGARIVLTDFGQSRRINEDDAASKNTQTVSRMHSVVGTRGYAAPEVYLRTHESNTTHQNGYNEAVDVWSIGCLAGTLITNSFLFPRDRSNQPQNSTDERANFLPEPFELDFLDNSPEWQHVSRKCKSFVKGCVQFDESQRMTVEQALRHSWIAHPGYAAAMEAEYARAIADWRPRTNSQNLIENVKTPLPDVVSSVKSGYAAQLHDEVRSHHFQSQMPTFPSQFRSFDNLAYLGSQNSHLRLPPIGQTDHIPTATMTCSVAGVDPAASGNSHSAFPFSNTETPRRVDDTASYLSIQDYEPPESFQPSGLTRTGLAEPDEYGRRIAKSIFPESLVTTEKTAFLRRQMPA</sequence>
<keyword evidence="1 3" id="KW-0547">Nucleotide-binding</keyword>
<dbReference type="InterPro" id="IPR011009">
    <property type="entry name" value="Kinase-like_dom_sf"/>
</dbReference>
<feature type="binding site" evidence="3">
    <location>
        <position position="74"/>
    </location>
    <ligand>
        <name>ATP</name>
        <dbReference type="ChEBI" id="CHEBI:30616"/>
    </ligand>
</feature>
<dbReference type="InterPro" id="IPR017441">
    <property type="entry name" value="Protein_kinase_ATP_BS"/>
</dbReference>
<dbReference type="SUPFAM" id="SSF56112">
    <property type="entry name" value="Protein kinase-like (PK-like)"/>
    <property type="match status" value="1"/>
</dbReference>
<dbReference type="GeneID" id="96008927"/>
<dbReference type="Proteomes" id="UP000803884">
    <property type="component" value="Unassembled WGS sequence"/>
</dbReference>
<comment type="caution">
    <text evidence="5">The sequence shown here is derived from an EMBL/GenBank/DDBJ whole genome shotgun (WGS) entry which is preliminary data.</text>
</comment>
<dbReference type="PROSITE" id="PS00108">
    <property type="entry name" value="PROTEIN_KINASE_ST"/>
    <property type="match status" value="1"/>
</dbReference>
<evidence type="ECO:0000313" key="6">
    <source>
        <dbReference type="Proteomes" id="UP000803884"/>
    </source>
</evidence>
<gene>
    <name evidence="5" type="ORF">WHR41_07485</name>
</gene>
<dbReference type="PANTHER" id="PTHR24347">
    <property type="entry name" value="SERINE/THREONINE-PROTEIN KINASE"/>
    <property type="match status" value="1"/>
</dbReference>
<evidence type="ECO:0000256" key="3">
    <source>
        <dbReference type="PROSITE-ProRule" id="PRU10141"/>
    </source>
</evidence>
<dbReference type="Pfam" id="PF00069">
    <property type="entry name" value="Pkinase"/>
    <property type="match status" value="1"/>
</dbReference>
<accession>A0AB34KI79</accession>
<dbReference type="PROSITE" id="PS50011">
    <property type="entry name" value="PROTEIN_KINASE_DOM"/>
    <property type="match status" value="1"/>
</dbReference>
<dbReference type="AlphaFoldDB" id="A0AB34KI79"/>
<keyword evidence="6" id="KW-1185">Reference proteome</keyword>
<dbReference type="PROSITE" id="PS00107">
    <property type="entry name" value="PROTEIN_KINASE_ATP"/>
    <property type="match status" value="1"/>
</dbReference>
<feature type="domain" description="Protein kinase" evidence="4">
    <location>
        <begin position="38"/>
        <end position="352"/>
    </location>
</feature>
<keyword evidence="2 3" id="KW-0067">ATP-binding</keyword>
<dbReference type="InterPro" id="IPR008271">
    <property type="entry name" value="Ser/Thr_kinase_AS"/>
</dbReference>
<reference evidence="5 6" key="1">
    <citation type="journal article" date="2020" name="Microbiol. Resour. Announc.">
        <title>Draft Genome Sequence of a Cladosporium Species Isolated from the Mesophotic Ascidian Didemnum maculosum.</title>
        <authorList>
            <person name="Gioti A."/>
            <person name="Siaperas R."/>
            <person name="Nikolaivits E."/>
            <person name="Le Goff G."/>
            <person name="Ouazzani J."/>
            <person name="Kotoulas G."/>
            <person name="Topakas E."/>
        </authorList>
    </citation>
    <scope>NUCLEOTIDE SEQUENCE [LARGE SCALE GENOMIC DNA]</scope>
    <source>
        <strain evidence="5 6">TM138-S3</strain>
    </source>
</reference>
<dbReference type="InterPro" id="IPR000719">
    <property type="entry name" value="Prot_kinase_dom"/>
</dbReference>
<dbReference type="RefSeq" id="XP_069226834.1">
    <property type="nucleotide sequence ID" value="XM_069376089.1"/>
</dbReference>
<dbReference type="Gene3D" id="1.10.510.10">
    <property type="entry name" value="Transferase(Phosphotransferase) domain 1"/>
    <property type="match status" value="1"/>
</dbReference>
<dbReference type="SMART" id="SM00220">
    <property type="entry name" value="S_TKc"/>
    <property type="match status" value="1"/>
</dbReference>
<dbReference type="Gene3D" id="3.30.200.20">
    <property type="entry name" value="Phosphorylase Kinase, domain 1"/>
    <property type="match status" value="1"/>
</dbReference>
<dbReference type="GO" id="GO:0004672">
    <property type="term" value="F:protein kinase activity"/>
    <property type="evidence" value="ECO:0007669"/>
    <property type="project" value="InterPro"/>
</dbReference>
<organism evidence="5 6">
    <name type="scientific">Cladosporium halotolerans</name>
    <dbReference type="NCBI Taxonomy" id="1052096"/>
    <lineage>
        <taxon>Eukaryota</taxon>
        <taxon>Fungi</taxon>
        <taxon>Dikarya</taxon>
        <taxon>Ascomycota</taxon>
        <taxon>Pezizomycotina</taxon>
        <taxon>Dothideomycetes</taxon>
        <taxon>Dothideomycetidae</taxon>
        <taxon>Cladosporiales</taxon>
        <taxon>Cladosporiaceae</taxon>
        <taxon>Cladosporium</taxon>
    </lineage>
</organism>
<dbReference type="EMBL" id="JAAQHG020000032">
    <property type="protein sequence ID" value="KAL1583727.1"/>
    <property type="molecule type" value="Genomic_DNA"/>
</dbReference>
<name>A0AB34KI79_9PEZI</name>
<evidence type="ECO:0000256" key="2">
    <source>
        <dbReference type="ARBA" id="ARBA00022840"/>
    </source>
</evidence>
<proteinExistence type="predicted"/>
<evidence type="ECO:0000256" key="1">
    <source>
        <dbReference type="ARBA" id="ARBA00022741"/>
    </source>
</evidence>
<evidence type="ECO:0000313" key="5">
    <source>
        <dbReference type="EMBL" id="KAL1583727.1"/>
    </source>
</evidence>
<evidence type="ECO:0000259" key="4">
    <source>
        <dbReference type="PROSITE" id="PS50011"/>
    </source>
</evidence>
<protein>
    <recommendedName>
        <fullName evidence="4">Protein kinase domain-containing protein</fullName>
    </recommendedName>
</protein>